<accession>E7QVX0</accession>
<comment type="caution">
    <text evidence="1">The sequence shown here is derived from an EMBL/GenBank/DDBJ whole genome shotgun (WGS) entry which is preliminary data.</text>
</comment>
<sequence length="67" mass="7394">MTNRNESDPVTAARATVTILETPRVGVMNQNDTEMVNTVATKLWTVVLDGDFVSDTGVLEQPCRRTK</sequence>
<dbReference type="AlphaFoldDB" id="E7QVX0"/>
<evidence type="ECO:0000313" key="1">
    <source>
        <dbReference type="EMBL" id="EFW91383.1"/>
    </source>
</evidence>
<evidence type="ECO:0000313" key="2">
    <source>
        <dbReference type="Proteomes" id="UP000003751"/>
    </source>
</evidence>
<proteinExistence type="predicted"/>
<reference evidence="1 2" key="1">
    <citation type="journal article" date="2014" name="ISME J.">
        <title>Trehalose/2-sulfotrehalose biosynthesis and glycine-betaine uptake are widely spread mechanisms for osmoadaptation in the Halobacteriales.</title>
        <authorList>
            <person name="Youssef N.H."/>
            <person name="Savage-Ashlock K.N."/>
            <person name="McCully A.L."/>
            <person name="Luedtke B."/>
            <person name="Shaw E.I."/>
            <person name="Hoff W.D."/>
            <person name="Elshahed M.S."/>
        </authorList>
    </citation>
    <scope>NUCLEOTIDE SEQUENCE [LARGE SCALE GENOMIC DNA]</scope>
    <source>
        <strain evidence="1 2">DX253</strain>
    </source>
</reference>
<gene>
    <name evidence="1" type="ORF">ZOD2009_14791</name>
</gene>
<dbReference type="PATRIC" id="fig|797209.4.peg.2916"/>
<protein>
    <submittedName>
        <fullName evidence="1">Uncharacterized protein</fullName>
    </submittedName>
</protein>
<name>E7QVX0_HALPU</name>
<organism evidence="1 2">
    <name type="scientific">Haladaptatus paucihalophilus DX253</name>
    <dbReference type="NCBI Taxonomy" id="797209"/>
    <lineage>
        <taxon>Archaea</taxon>
        <taxon>Methanobacteriati</taxon>
        <taxon>Methanobacteriota</taxon>
        <taxon>Stenosarchaea group</taxon>
        <taxon>Halobacteria</taxon>
        <taxon>Halobacteriales</taxon>
        <taxon>Haladaptataceae</taxon>
        <taxon>Haladaptatus</taxon>
    </lineage>
</organism>
<dbReference type="Proteomes" id="UP000003751">
    <property type="component" value="Unassembled WGS sequence"/>
</dbReference>
<dbReference type="EMBL" id="AEMG01000015">
    <property type="protein sequence ID" value="EFW91383.1"/>
    <property type="molecule type" value="Genomic_DNA"/>
</dbReference>